<sequence length="481" mass="54797">MFRRSKLSFPNTKDDRIKIINERINLTEKHLMDMCLTFSDCTRKMAKFRDCYDELSKSLKHYADEEDINESLTEGLKNVTNAVTVMADYMDIHVHRMEIKIINEMTQFENLCKTSRDNLRTAVIARDKEVLKQRQMLDLKNKFSANNSAADSELLEAQKDLNRTNKEIDNVICEFEKRKLSNLKTILTDFILIAMKFHTKSLEALTASYYDVSNIDERGDFIEFQKLMKSKTETQDKKTTKNKKANSLRSSQSMESLDRDQLLSPLKRMGRMSKSTKNLTEAKTDDDDDDDDDEDEEEDEEEDDEDEEDEEDKSNEEDTDAEDVGEAISDDSASDLKANTTFNYKKPLAKPQVKHPFKAVAATHVLKKPKLKEGGGGPTIAGKSKNVFVTKRLTGVSSSTGIPRLVNRHDNPNKQKQKLSSSTPLKGEDDENDGSNSDDGIGGVDDKRRQVTIVETKKKQKSSIEKNTAENIINCTRNNRN</sequence>
<dbReference type="PANTHER" id="PTHR21223:SF2">
    <property type="entry name" value="CBY1-INTERACTING BAR DOMAIN-CONTAINING PROTEIN HOMOLOG"/>
    <property type="match status" value="1"/>
</dbReference>
<feature type="coiled-coil region" evidence="1">
    <location>
        <begin position="147"/>
        <end position="174"/>
    </location>
</feature>
<dbReference type="InterPro" id="IPR027267">
    <property type="entry name" value="AH/BAR_dom_sf"/>
</dbReference>
<evidence type="ECO:0000256" key="2">
    <source>
        <dbReference type="SAM" id="MobiDB-lite"/>
    </source>
</evidence>
<dbReference type="GeneID" id="131803399"/>
<dbReference type="RefSeq" id="XP_058980664.1">
    <property type="nucleotide sequence ID" value="XM_059124681.1"/>
</dbReference>
<dbReference type="Pfam" id="PF06730">
    <property type="entry name" value="FAM92"/>
    <property type="match status" value="1"/>
</dbReference>
<name>A0ABM3V4F9_MUSDO</name>
<dbReference type="SUPFAM" id="SSF103657">
    <property type="entry name" value="BAR/IMD domain-like"/>
    <property type="match status" value="1"/>
</dbReference>
<accession>A0ABM3V4F9</accession>
<keyword evidence="1" id="KW-0175">Coiled coil</keyword>
<dbReference type="Gene3D" id="1.20.1270.60">
    <property type="entry name" value="Arfaptin homology (AH) domain/BAR domain"/>
    <property type="match status" value="1"/>
</dbReference>
<evidence type="ECO:0000256" key="1">
    <source>
        <dbReference type="SAM" id="Coils"/>
    </source>
</evidence>
<feature type="compositionally biased region" description="Polar residues" evidence="2">
    <location>
        <begin position="469"/>
        <end position="481"/>
    </location>
</feature>
<organism evidence="3 4">
    <name type="scientific">Musca domestica</name>
    <name type="common">House fly</name>
    <dbReference type="NCBI Taxonomy" id="7370"/>
    <lineage>
        <taxon>Eukaryota</taxon>
        <taxon>Metazoa</taxon>
        <taxon>Ecdysozoa</taxon>
        <taxon>Arthropoda</taxon>
        <taxon>Hexapoda</taxon>
        <taxon>Insecta</taxon>
        <taxon>Pterygota</taxon>
        <taxon>Neoptera</taxon>
        <taxon>Endopterygota</taxon>
        <taxon>Diptera</taxon>
        <taxon>Brachycera</taxon>
        <taxon>Muscomorpha</taxon>
        <taxon>Muscoidea</taxon>
        <taxon>Muscidae</taxon>
        <taxon>Musca</taxon>
    </lineage>
</organism>
<feature type="region of interest" description="Disordered" evidence="2">
    <location>
        <begin position="394"/>
        <end position="481"/>
    </location>
</feature>
<protein>
    <submittedName>
        <fullName evidence="4">CBY1-interacting BAR domain-containing protein homolog isoform X1</fullName>
    </submittedName>
</protein>
<gene>
    <name evidence="4" type="primary">LOC131803399</name>
</gene>
<feature type="region of interest" description="Disordered" evidence="2">
    <location>
        <begin position="232"/>
        <end position="336"/>
    </location>
</feature>
<reference evidence="4" key="1">
    <citation type="submission" date="2025-08" db="UniProtKB">
        <authorList>
            <consortium name="RefSeq"/>
        </authorList>
    </citation>
    <scope>IDENTIFICATION</scope>
    <source>
        <strain evidence="4">Aabys</strain>
        <tissue evidence="4">Whole body</tissue>
    </source>
</reference>
<dbReference type="PANTHER" id="PTHR21223">
    <property type="entry name" value="CBY1-INTERACTING BAR DOMAIN-CONTAINING PROTEIN HOMOLOG"/>
    <property type="match status" value="1"/>
</dbReference>
<dbReference type="InterPro" id="IPR009602">
    <property type="entry name" value="CBAR/FAM92"/>
</dbReference>
<evidence type="ECO:0000313" key="4">
    <source>
        <dbReference type="RefSeq" id="XP_058980664.1"/>
    </source>
</evidence>
<evidence type="ECO:0000313" key="3">
    <source>
        <dbReference type="Proteomes" id="UP001652621"/>
    </source>
</evidence>
<feature type="compositionally biased region" description="Acidic residues" evidence="2">
    <location>
        <begin position="284"/>
        <end position="333"/>
    </location>
</feature>
<keyword evidence="3" id="KW-1185">Reference proteome</keyword>
<dbReference type="Proteomes" id="UP001652621">
    <property type="component" value="Unplaced"/>
</dbReference>
<proteinExistence type="predicted"/>